<evidence type="ECO:0000313" key="2">
    <source>
        <dbReference type="Proteomes" id="UP001310022"/>
    </source>
</evidence>
<accession>A0AAN4W313</accession>
<proteinExistence type="predicted"/>
<reference evidence="1 2" key="1">
    <citation type="submission" date="2021-12" db="EMBL/GenBank/DDBJ databases">
        <title>Genome sequencing of bacteria with rrn-lacking chromosome and rrn-plasmid.</title>
        <authorList>
            <person name="Anda M."/>
            <person name="Iwasaki W."/>
        </authorList>
    </citation>
    <scope>NUCLEOTIDE SEQUENCE [LARGE SCALE GENOMIC DNA]</scope>
    <source>
        <strain evidence="1 2">NBRC 15940</strain>
    </source>
</reference>
<gene>
    <name evidence="1" type="ORF">PEDI_38690</name>
</gene>
<keyword evidence="2" id="KW-1185">Reference proteome</keyword>
<evidence type="ECO:0008006" key="3">
    <source>
        <dbReference type="Google" id="ProtNLM"/>
    </source>
</evidence>
<dbReference type="AlphaFoldDB" id="A0AAN4W313"/>
<evidence type="ECO:0000313" key="1">
    <source>
        <dbReference type="EMBL" id="GJM63317.1"/>
    </source>
</evidence>
<sequence>MKKVGLLILMIILVHRGFGQDIKPEVSTPMFIRWSWSHNHVLSSPWNFPAQPGMGVNAALGLRINGLGVKWPLEAALEYSNFGFHNTAEPAQVFPEIQHHIDLLGLSLVAKPTIFSKGMGRMYGIVGFNPSVILGRELRVEGLENPYGSPKMVCPVRFGGGYEKDRWAVDLYYDVSDRRIGGIYYGALRVGFSLYF</sequence>
<dbReference type="Proteomes" id="UP001310022">
    <property type="component" value="Unassembled WGS sequence"/>
</dbReference>
<dbReference type="EMBL" id="BQKE01000002">
    <property type="protein sequence ID" value="GJM63317.1"/>
    <property type="molecule type" value="Genomic_DNA"/>
</dbReference>
<organism evidence="1 2">
    <name type="scientific">Persicobacter diffluens</name>
    <dbReference type="NCBI Taxonomy" id="981"/>
    <lineage>
        <taxon>Bacteria</taxon>
        <taxon>Pseudomonadati</taxon>
        <taxon>Bacteroidota</taxon>
        <taxon>Cytophagia</taxon>
        <taxon>Cytophagales</taxon>
        <taxon>Persicobacteraceae</taxon>
        <taxon>Persicobacter</taxon>
    </lineage>
</organism>
<comment type="caution">
    <text evidence="1">The sequence shown here is derived from an EMBL/GenBank/DDBJ whole genome shotgun (WGS) entry which is preliminary data.</text>
</comment>
<dbReference type="RefSeq" id="WP_338238498.1">
    <property type="nucleotide sequence ID" value="NZ_BQKE01000002.1"/>
</dbReference>
<protein>
    <recommendedName>
        <fullName evidence="3">Outer membrane protein beta-barrel domain-containing protein</fullName>
    </recommendedName>
</protein>
<name>A0AAN4W313_9BACT</name>